<sequence length="170" mass="18442">MKVAFNGTQHGGALSGNAAFQHQRFNDVYTCVHGFGCHQHIRYKNLVFGEALANNIDAAHQTVVQDVLGGKALVYCLLGLLRYFHEITGDHQIAKLLQNAHCSTFLSPVVLVDAHHSIFGLHGTIHEDGINFPGKLVGYGIAAHQNGYGTIKICLPDSFHHFLHIGHGGG</sequence>
<gene>
    <name evidence="1" type="ORF">SDC9_180006</name>
</gene>
<accession>A0A645H0G5</accession>
<dbReference type="AlphaFoldDB" id="A0A645H0G5"/>
<dbReference type="EMBL" id="VSSQ01084595">
    <property type="protein sequence ID" value="MPN32527.1"/>
    <property type="molecule type" value="Genomic_DNA"/>
</dbReference>
<proteinExistence type="predicted"/>
<name>A0A645H0G5_9ZZZZ</name>
<comment type="caution">
    <text evidence="1">The sequence shown here is derived from an EMBL/GenBank/DDBJ whole genome shotgun (WGS) entry which is preliminary data.</text>
</comment>
<reference evidence="1" key="1">
    <citation type="submission" date="2019-08" db="EMBL/GenBank/DDBJ databases">
        <authorList>
            <person name="Kucharzyk K."/>
            <person name="Murdoch R.W."/>
            <person name="Higgins S."/>
            <person name="Loffler F."/>
        </authorList>
    </citation>
    <scope>NUCLEOTIDE SEQUENCE</scope>
</reference>
<evidence type="ECO:0000313" key="1">
    <source>
        <dbReference type="EMBL" id="MPN32527.1"/>
    </source>
</evidence>
<organism evidence="1">
    <name type="scientific">bioreactor metagenome</name>
    <dbReference type="NCBI Taxonomy" id="1076179"/>
    <lineage>
        <taxon>unclassified sequences</taxon>
        <taxon>metagenomes</taxon>
        <taxon>ecological metagenomes</taxon>
    </lineage>
</organism>
<protein>
    <submittedName>
        <fullName evidence="1">Uncharacterized protein</fullName>
    </submittedName>
</protein>